<evidence type="ECO:0000256" key="5">
    <source>
        <dbReference type="ARBA" id="ARBA00023242"/>
    </source>
</evidence>
<feature type="compositionally biased region" description="Basic and acidic residues" evidence="6">
    <location>
        <begin position="12"/>
        <end position="25"/>
    </location>
</feature>
<evidence type="ECO:0008006" key="9">
    <source>
        <dbReference type="Google" id="ProtNLM"/>
    </source>
</evidence>
<dbReference type="Pfam" id="PF05890">
    <property type="entry name" value="Ebp2"/>
    <property type="match status" value="1"/>
</dbReference>
<accession>A0A9P8I6U4</accession>
<dbReference type="GO" id="GO:0034399">
    <property type="term" value="C:nuclear periphery"/>
    <property type="evidence" value="ECO:0007669"/>
    <property type="project" value="TreeGrafter"/>
</dbReference>
<feature type="region of interest" description="Disordered" evidence="6">
    <location>
        <begin position="1"/>
        <end position="116"/>
    </location>
</feature>
<feature type="region of interest" description="Disordered" evidence="6">
    <location>
        <begin position="337"/>
        <end position="391"/>
    </location>
</feature>
<evidence type="ECO:0000256" key="6">
    <source>
        <dbReference type="SAM" id="MobiDB-lite"/>
    </source>
</evidence>
<dbReference type="Proteomes" id="UP000750711">
    <property type="component" value="Unassembled WGS sequence"/>
</dbReference>
<keyword evidence="8" id="KW-1185">Reference proteome</keyword>
<organism evidence="7 8">
    <name type="scientific">Trichoglossum hirsutum</name>
    <dbReference type="NCBI Taxonomy" id="265104"/>
    <lineage>
        <taxon>Eukaryota</taxon>
        <taxon>Fungi</taxon>
        <taxon>Dikarya</taxon>
        <taxon>Ascomycota</taxon>
        <taxon>Pezizomycotina</taxon>
        <taxon>Geoglossomycetes</taxon>
        <taxon>Geoglossales</taxon>
        <taxon>Geoglossaceae</taxon>
        <taxon>Trichoglossum</taxon>
    </lineage>
</organism>
<keyword evidence="5" id="KW-0539">Nucleus</keyword>
<feature type="compositionally biased region" description="Basic residues" evidence="6">
    <location>
        <begin position="26"/>
        <end position="39"/>
    </location>
</feature>
<comment type="subcellular location">
    <subcellularLocation>
        <location evidence="1">Nucleus</location>
        <location evidence="1">Nucleolus</location>
    </subcellularLocation>
</comment>
<evidence type="ECO:0000313" key="8">
    <source>
        <dbReference type="Proteomes" id="UP000750711"/>
    </source>
</evidence>
<dbReference type="PANTHER" id="PTHR13028">
    <property type="entry name" value="RRNA PROCESSING PROTEIN EBNA1-BINDING PROTEIN-RELATED"/>
    <property type="match status" value="1"/>
</dbReference>
<comment type="similarity">
    <text evidence="2">Belongs to the EBP2 family.</text>
</comment>
<dbReference type="AlphaFoldDB" id="A0A9P8I6U4"/>
<dbReference type="PANTHER" id="PTHR13028:SF0">
    <property type="entry name" value="RRNA-PROCESSING PROTEIN EBP2-RELATED"/>
    <property type="match status" value="1"/>
</dbReference>
<evidence type="ECO:0000256" key="3">
    <source>
        <dbReference type="ARBA" id="ARBA00022517"/>
    </source>
</evidence>
<feature type="compositionally biased region" description="Basic residues" evidence="6">
    <location>
        <begin position="365"/>
        <end position="391"/>
    </location>
</feature>
<dbReference type="GO" id="GO:0006364">
    <property type="term" value="P:rRNA processing"/>
    <property type="evidence" value="ECO:0007669"/>
    <property type="project" value="TreeGrafter"/>
</dbReference>
<dbReference type="GO" id="GO:0030687">
    <property type="term" value="C:preribosome, large subunit precursor"/>
    <property type="evidence" value="ECO:0007669"/>
    <property type="project" value="TreeGrafter"/>
</dbReference>
<keyword evidence="4" id="KW-0175">Coiled coil</keyword>
<sequence length="391" mass="43227">MARKSKLLAALDMHRGRDYKLERQKKLAKKATRAKKSRKTTSEDPGGGEDDTIGLNGAQGAGSGETLDGSEELHANEASGVMNISRIDDSESESESSADEESGGAVLETGEEDLWEEDEDIPLSDIESLNEEGARDVVPHQRLAVNNTSALLQALKSIALPASKRPFSEHQTVNSSAPIDITDVNDDLNRELAFYKQSLNAVKVARALLKKEGVPFTRPADYFAEMVKSDEHMGIIKKKMIDEAASKKAAAEARKQRDLRKFGKQVQVAKLQERDRAKRETLEKIHILKRKRRGTDVGEANEEDLFDVALEDAGKDKQGRVFKGGVTGKVNFKRQKRDQKFGYGGKKRFSKSGDAVSSGDIRGFSTKKMKGQKKGPQRLGKNRRAKQGRFN</sequence>
<evidence type="ECO:0000313" key="7">
    <source>
        <dbReference type="EMBL" id="KAH0551596.1"/>
    </source>
</evidence>
<reference evidence="7" key="1">
    <citation type="submission" date="2021-03" db="EMBL/GenBank/DDBJ databases">
        <title>Comparative genomics and phylogenomic investigation of the class Geoglossomycetes provide insights into ecological specialization and systematics.</title>
        <authorList>
            <person name="Melie T."/>
            <person name="Pirro S."/>
            <person name="Miller A.N."/>
            <person name="Quandt A."/>
        </authorList>
    </citation>
    <scope>NUCLEOTIDE SEQUENCE</scope>
    <source>
        <strain evidence="7">CAQ_001_2017</strain>
    </source>
</reference>
<dbReference type="GO" id="GO:0042273">
    <property type="term" value="P:ribosomal large subunit biogenesis"/>
    <property type="evidence" value="ECO:0007669"/>
    <property type="project" value="TreeGrafter"/>
</dbReference>
<dbReference type="InterPro" id="IPR008610">
    <property type="entry name" value="Ebp2"/>
</dbReference>
<comment type="caution">
    <text evidence="7">The sequence shown here is derived from an EMBL/GenBank/DDBJ whole genome shotgun (WGS) entry which is preliminary data.</text>
</comment>
<name>A0A9P8I6U4_9PEZI</name>
<proteinExistence type="inferred from homology"/>
<gene>
    <name evidence="7" type="ORF">GP486_007186</name>
</gene>
<keyword evidence="3" id="KW-0690">Ribosome biogenesis</keyword>
<dbReference type="GO" id="GO:0005730">
    <property type="term" value="C:nucleolus"/>
    <property type="evidence" value="ECO:0007669"/>
    <property type="project" value="UniProtKB-SubCell"/>
</dbReference>
<feature type="compositionally biased region" description="Acidic residues" evidence="6">
    <location>
        <begin position="90"/>
        <end position="102"/>
    </location>
</feature>
<protein>
    <recommendedName>
        <fullName evidence="9">rRNA processing protein EBP2</fullName>
    </recommendedName>
</protein>
<evidence type="ECO:0000256" key="1">
    <source>
        <dbReference type="ARBA" id="ARBA00004604"/>
    </source>
</evidence>
<evidence type="ECO:0000256" key="4">
    <source>
        <dbReference type="ARBA" id="ARBA00023054"/>
    </source>
</evidence>
<dbReference type="EMBL" id="JAGHQM010001896">
    <property type="protein sequence ID" value="KAH0551596.1"/>
    <property type="molecule type" value="Genomic_DNA"/>
</dbReference>
<evidence type="ECO:0000256" key="2">
    <source>
        <dbReference type="ARBA" id="ARBA00007336"/>
    </source>
</evidence>